<dbReference type="SUPFAM" id="SSF47616">
    <property type="entry name" value="GST C-terminal domain-like"/>
    <property type="match status" value="1"/>
</dbReference>
<protein>
    <submittedName>
        <fullName evidence="2">Glutathione S-transferase</fullName>
    </submittedName>
</protein>
<organism evidence="2 3">
    <name type="scientific">Shewanella youngdeokensis</name>
    <dbReference type="NCBI Taxonomy" id="2999068"/>
    <lineage>
        <taxon>Bacteria</taxon>
        <taxon>Pseudomonadati</taxon>
        <taxon>Pseudomonadota</taxon>
        <taxon>Gammaproteobacteria</taxon>
        <taxon>Alteromonadales</taxon>
        <taxon>Shewanellaceae</taxon>
        <taxon>Shewanella</taxon>
    </lineage>
</organism>
<accession>A0ABZ0K3H7</accession>
<keyword evidence="3" id="KW-1185">Reference proteome</keyword>
<gene>
    <name evidence="2" type="ORF">RGE70_07175</name>
</gene>
<feature type="domain" description="GST N-terminal" evidence="1">
    <location>
        <begin position="8"/>
        <end position="80"/>
    </location>
</feature>
<dbReference type="SFLD" id="SFLDS00019">
    <property type="entry name" value="Glutathione_Transferase_(cytos"/>
    <property type="match status" value="1"/>
</dbReference>
<proteinExistence type="predicted"/>
<evidence type="ECO:0000313" key="3">
    <source>
        <dbReference type="Proteomes" id="UP001529491"/>
    </source>
</evidence>
<sequence>MMMTLPTLYSFRRCPYAMRARLGLYLAKQTVSLREIILKHKPDPMLQASPKGTVPVLILPNGEVIDESLAIMKWALAQHDPQNLLVSATNPKQEAANALIHYNDHSFKPWLDKYKYADRHPQHSQQYYRQQGEVFIAQLESLLNKHSQLLANTACIVDYAIYPFIRQFAHVDKAWFEQSPYPKVQTWLRNHLQSDDFIAIMQKYPTWLDSEQAFIFGQLK</sequence>
<dbReference type="InterPro" id="IPR050983">
    <property type="entry name" value="GST_Omega/HSP26"/>
</dbReference>
<dbReference type="CDD" id="cd03196">
    <property type="entry name" value="GST_C_5"/>
    <property type="match status" value="1"/>
</dbReference>
<dbReference type="InterPro" id="IPR036282">
    <property type="entry name" value="Glutathione-S-Trfase_C_sf"/>
</dbReference>
<name>A0ABZ0K3H7_9GAMM</name>
<dbReference type="EMBL" id="CP136522">
    <property type="protein sequence ID" value="WOT06534.1"/>
    <property type="molecule type" value="Genomic_DNA"/>
</dbReference>
<dbReference type="PANTHER" id="PTHR43968:SF6">
    <property type="entry name" value="GLUTATHIONE S-TRANSFERASE OMEGA"/>
    <property type="match status" value="1"/>
</dbReference>
<evidence type="ECO:0000259" key="1">
    <source>
        <dbReference type="Pfam" id="PF13417"/>
    </source>
</evidence>
<evidence type="ECO:0000313" key="2">
    <source>
        <dbReference type="EMBL" id="WOT06534.1"/>
    </source>
</evidence>
<dbReference type="CDD" id="cd03060">
    <property type="entry name" value="GST_N_Omega_like"/>
    <property type="match status" value="1"/>
</dbReference>
<dbReference type="InterPro" id="IPR004045">
    <property type="entry name" value="Glutathione_S-Trfase_N"/>
</dbReference>
<dbReference type="Gene3D" id="1.20.1050.10">
    <property type="match status" value="1"/>
</dbReference>
<dbReference type="Pfam" id="PF13417">
    <property type="entry name" value="GST_N_3"/>
    <property type="match status" value="1"/>
</dbReference>
<dbReference type="Proteomes" id="UP001529491">
    <property type="component" value="Chromosome"/>
</dbReference>
<dbReference type="PANTHER" id="PTHR43968">
    <property type="match status" value="1"/>
</dbReference>
<dbReference type="InterPro" id="IPR036249">
    <property type="entry name" value="Thioredoxin-like_sf"/>
</dbReference>
<reference evidence="2 3" key="1">
    <citation type="submission" date="2023-10" db="EMBL/GenBank/DDBJ databases">
        <title>Complete genome sequence of Shewanella sp. DAU334.</title>
        <authorList>
            <person name="Lee Y.-S."/>
            <person name="Jeong H.-R."/>
            <person name="Hwang E.-J."/>
            <person name="Choi Y.-L."/>
            <person name="Kim G.-D."/>
        </authorList>
    </citation>
    <scope>NUCLEOTIDE SEQUENCE [LARGE SCALE GENOMIC DNA]</scope>
    <source>
        <strain evidence="2 3">DAU334</strain>
    </source>
</reference>
<dbReference type="InterPro" id="IPR040079">
    <property type="entry name" value="Glutathione_S-Trfase"/>
</dbReference>
<dbReference type="SUPFAM" id="SSF52833">
    <property type="entry name" value="Thioredoxin-like"/>
    <property type="match status" value="1"/>
</dbReference>
<dbReference type="Gene3D" id="3.40.30.10">
    <property type="entry name" value="Glutaredoxin"/>
    <property type="match status" value="1"/>
</dbReference>